<comment type="function">
    <text evidence="8">Core component of nucleosome. Nucleosomes wrap and compact DNA into chromatin, limiting DNA accessibility to the cellular machineries which require DNA as a template. Histones thereby play a central role in transcription regulation, DNA repair, DNA replication and chromosomal stability. DNA accessibility is regulated via a complex set of post-translational modifications of histones, also called histone code, and nucleosome remodeling.</text>
</comment>
<dbReference type="GO" id="GO:0030527">
    <property type="term" value="F:structural constituent of chromatin"/>
    <property type="evidence" value="ECO:0007669"/>
    <property type="project" value="InterPro"/>
</dbReference>
<feature type="region of interest" description="Disordered" evidence="9">
    <location>
        <begin position="1"/>
        <end position="35"/>
    </location>
</feature>
<dbReference type="GO" id="GO:0046982">
    <property type="term" value="F:protein heterodimerization activity"/>
    <property type="evidence" value="ECO:0007669"/>
    <property type="project" value="InterPro"/>
</dbReference>
<keyword evidence="4 8" id="KW-0158">Chromosome</keyword>
<organism evidence="11 12">
    <name type="scientific">Tubulinosema ratisbonensis</name>
    <dbReference type="NCBI Taxonomy" id="291195"/>
    <lineage>
        <taxon>Eukaryota</taxon>
        <taxon>Fungi</taxon>
        <taxon>Fungi incertae sedis</taxon>
        <taxon>Microsporidia</taxon>
        <taxon>Tubulinosematoidea</taxon>
        <taxon>Tubulinosematidae</taxon>
        <taxon>Tubulinosema</taxon>
    </lineage>
</organism>
<dbReference type="AlphaFoldDB" id="A0A437APK6"/>
<dbReference type="PRINTS" id="PR00623">
    <property type="entry name" value="HISTONEH4"/>
</dbReference>
<dbReference type="GO" id="GO:0003677">
    <property type="term" value="F:DNA binding"/>
    <property type="evidence" value="ECO:0007669"/>
    <property type="project" value="UniProtKB-KW"/>
</dbReference>
<sequence>MAGPGQVGRGKVAGKSGKVAAKRHRKQAAPADRISKPALRRLARRGGVKRLSDLVYKEMTGIVKNYLTKIVQLSINYAAHCKRKTVYTADVLCALKSIGIKLVGYN</sequence>
<keyword evidence="5 8" id="KW-0238">DNA-binding</keyword>
<dbReference type="OrthoDB" id="2532770at2759"/>
<evidence type="ECO:0000256" key="1">
    <source>
        <dbReference type="ARBA" id="ARBA00004123"/>
    </source>
</evidence>
<evidence type="ECO:0000256" key="2">
    <source>
        <dbReference type="ARBA" id="ARBA00004286"/>
    </source>
</evidence>
<evidence type="ECO:0000313" key="11">
    <source>
        <dbReference type="EMBL" id="RVD92916.1"/>
    </source>
</evidence>
<evidence type="ECO:0000256" key="8">
    <source>
        <dbReference type="RuleBase" id="RU000528"/>
    </source>
</evidence>
<gene>
    <name evidence="11" type="ORF">TUBRATIS_005650</name>
</gene>
<dbReference type="SMART" id="SM00803">
    <property type="entry name" value="TAF"/>
    <property type="match status" value="1"/>
</dbReference>
<comment type="subcellular location">
    <subcellularLocation>
        <location evidence="2">Chromosome</location>
    </subcellularLocation>
    <subcellularLocation>
        <location evidence="1">Nucleus</location>
    </subcellularLocation>
</comment>
<dbReference type="PANTHER" id="PTHR10484">
    <property type="entry name" value="HISTONE H4"/>
    <property type="match status" value="1"/>
</dbReference>
<protein>
    <recommendedName>
        <fullName evidence="8">Histone H4</fullName>
    </recommendedName>
</protein>
<feature type="compositionally biased region" description="Low complexity" evidence="9">
    <location>
        <begin position="9"/>
        <end position="19"/>
    </location>
</feature>
<comment type="caution">
    <text evidence="11">The sequence shown here is derived from an EMBL/GenBank/DDBJ whole genome shotgun (WGS) entry which is preliminary data.</text>
</comment>
<evidence type="ECO:0000259" key="10">
    <source>
        <dbReference type="SMART" id="SM00803"/>
    </source>
</evidence>
<evidence type="ECO:0000313" key="12">
    <source>
        <dbReference type="Proteomes" id="UP000282876"/>
    </source>
</evidence>
<dbReference type="Proteomes" id="UP000282876">
    <property type="component" value="Unassembled WGS sequence"/>
</dbReference>
<dbReference type="GO" id="GO:0005634">
    <property type="term" value="C:nucleus"/>
    <property type="evidence" value="ECO:0007669"/>
    <property type="project" value="UniProtKB-SubCell"/>
</dbReference>
<feature type="domain" description="TATA box binding protein associated factor (TAF) histone-like fold" evidence="10">
    <location>
        <begin position="32"/>
        <end position="96"/>
    </location>
</feature>
<keyword evidence="6 8" id="KW-0539">Nucleus</keyword>
<evidence type="ECO:0000256" key="7">
    <source>
        <dbReference type="ARBA" id="ARBA00023269"/>
    </source>
</evidence>
<evidence type="ECO:0000256" key="3">
    <source>
        <dbReference type="ARBA" id="ARBA00006564"/>
    </source>
</evidence>
<dbReference type="VEuPathDB" id="MicrosporidiaDB:TUBRATIS_005650"/>
<comment type="similarity">
    <text evidence="3 8">Belongs to the histone H4 family.</text>
</comment>
<dbReference type="SMART" id="SM00417">
    <property type="entry name" value="H4"/>
    <property type="match status" value="1"/>
</dbReference>
<dbReference type="GO" id="GO:0000786">
    <property type="term" value="C:nucleosome"/>
    <property type="evidence" value="ECO:0007669"/>
    <property type="project" value="UniProtKB-KW"/>
</dbReference>
<dbReference type="InterPro" id="IPR009072">
    <property type="entry name" value="Histone-fold"/>
</dbReference>
<dbReference type="CDD" id="cd22912">
    <property type="entry name" value="HFD_H4"/>
    <property type="match status" value="1"/>
</dbReference>
<dbReference type="Gene3D" id="1.10.20.10">
    <property type="entry name" value="Histone, subunit A"/>
    <property type="match status" value="1"/>
</dbReference>
<evidence type="ECO:0000256" key="9">
    <source>
        <dbReference type="SAM" id="MobiDB-lite"/>
    </source>
</evidence>
<dbReference type="InterPro" id="IPR004823">
    <property type="entry name" value="TAF_TATA-bd_Histone-like_dom"/>
</dbReference>
<reference evidence="11 12" key="1">
    <citation type="submission" date="2018-10" db="EMBL/GenBank/DDBJ databases">
        <title>Draft genome sequence of the microsporidian Tubulinosema ratisbonensis.</title>
        <authorList>
            <person name="Polonais V."/>
            <person name="Peyretaillade E."/>
            <person name="Niehus S."/>
            <person name="Wawrzyniak I."/>
            <person name="Franchet A."/>
            <person name="Gaspin C."/>
            <person name="Reichstadt M."/>
            <person name="Belser C."/>
            <person name="Labadie K."/>
            <person name="Delbac F."/>
            <person name="Ferrandon D."/>
        </authorList>
    </citation>
    <scope>NUCLEOTIDE SEQUENCE [LARGE SCALE GENOMIC DNA]</scope>
    <source>
        <strain evidence="11 12">Franzen</strain>
    </source>
</reference>
<keyword evidence="7 8" id="KW-0544">Nucleosome core</keyword>
<name>A0A437APK6_9MICR</name>
<dbReference type="EMBL" id="RCSS01000122">
    <property type="protein sequence ID" value="RVD92916.1"/>
    <property type="molecule type" value="Genomic_DNA"/>
</dbReference>
<comment type="subunit">
    <text evidence="8">The nucleosome is a histone octamer containing two molecules each of H2A, H2B, H3 and H4 assembled in one H3-H4 heterotetramer and two H2A-H2B heterodimers. The octamer wraps approximately 147 bp of DNA.</text>
</comment>
<dbReference type="STRING" id="291195.A0A437APK6"/>
<keyword evidence="12" id="KW-1185">Reference proteome</keyword>
<evidence type="ECO:0000256" key="6">
    <source>
        <dbReference type="ARBA" id="ARBA00023242"/>
    </source>
</evidence>
<proteinExistence type="inferred from homology"/>
<evidence type="ECO:0000256" key="4">
    <source>
        <dbReference type="ARBA" id="ARBA00022454"/>
    </source>
</evidence>
<dbReference type="Pfam" id="PF02969">
    <property type="entry name" value="TAF"/>
    <property type="match status" value="1"/>
</dbReference>
<evidence type="ECO:0000256" key="5">
    <source>
        <dbReference type="ARBA" id="ARBA00023125"/>
    </source>
</evidence>
<dbReference type="InterPro" id="IPR001951">
    <property type="entry name" value="Histone_H4"/>
</dbReference>
<dbReference type="SUPFAM" id="SSF47113">
    <property type="entry name" value="Histone-fold"/>
    <property type="match status" value="1"/>
</dbReference>
<accession>A0A437APK6</accession>